<keyword evidence="2" id="KW-0479">Metal-binding</keyword>
<dbReference type="Proteomes" id="UP000198210">
    <property type="component" value="Chromosome I"/>
</dbReference>
<evidence type="ECO:0000256" key="2">
    <source>
        <dbReference type="ARBA" id="ARBA00022723"/>
    </source>
</evidence>
<keyword evidence="8" id="KW-1185">Reference proteome</keyword>
<feature type="compositionally biased region" description="Basic and acidic residues" evidence="5">
    <location>
        <begin position="399"/>
        <end position="412"/>
    </location>
</feature>
<dbReference type="CDD" id="cd01335">
    <property type="entry name" value="Radical_SAM"/>
    <property type="match status" value="1"/>
</dbReference>
<dbReference type="InterPro" id="IPR013785">
    <property type="entry name" value="Aldolase_TIM"/>
</dbReference>
<dbReference type="RefSeq" id="WP_088970418.1">
    <property type="nucleotide sequence ID" value="NZ_JBHLYF010000022.1"/>
</dbReference>
<feature type="compositionally biased region" description="Low complexity" evidence="5">
    <location>
        <begin position="377"/>
        <end position="391"/>
    </location>
</feature>
<dbReference type="Gene3D" id="3.20.20.70">
    <property type="entry name" value="Aldolase class I"/>
    <property type="match status" value="1"/>
</dbReference>
<accession>A0A1C5HRJ1</accession>
<evidence type="ECO:0000313" key="7">
    <source>
        <dbReference type="EMBL" id="SCG48619.1"/>
    </source>
</evidence>
<dbReference type="GO" id="GO:0051536">
    <property type="term" value="F:iron-sulfur cluster binding"/>
    <property type="evidence" value="ECO:0007669"/>
    <property type="project" value="UniProtKB-KW"/>
</dbReference>
<dbReference type="PANTHER" id="PTHR43273:SF8">
    <property type="entry name" value="RADICAL SAM DOMAIN PROTEIN"/>
    <property type="match status" value="1"/>
</dbReference>
<organism evidence="7 8">
    <name type="scientific">Micromonospora siamensis</name>
    <dbReference type="NCBI Taxonomy" id="299152"/>
    <lineage>
        <taxon>Bacteria</taxon>
        <taxon>Bacillati</taxon>
        <taxon>Actinomycetota</taxon>
        <taxon>Actinomycetes</taxon>
        <taxon>Micromonosporales</taxon>
        <taxon>Micromonosporaceae</taxon>
        <taxon>Micromonospora</taxon>
    </lineage>
</organism>
<dbReference type="SFLD" id="SFLDG01386">
    <property type="entry name" value="main_SPASM_domain-containing"/>
    <property type="match status" value="1"/>
</dbReference>
<feature type="region of interest" description="Disordered" evidence="5">
    <location>
        <begin position="377"/>
        <end position="429"/>
    </location>
</feature>
<protein>
    <recommendedName>
        <fullName evidence="6">Radical SAM core domain-containing protein</fullName>
    </recommendedName>
</protein>
<dbReference type="InterPro" id="IPR058240">
    <property type="entry name" value="rSAM_sf"/>
</dbReference>
<dbReference type="Pfam" id="PF04055">
    <property type="entry name" value="Radical_SAM"/>
    <property type="match status" value="1"/>
</dbReference>
<feature type="region of interest" description="Disordered" evidence="5">
    <location>
        <begin position="578"/>
        <end position="597"/>
    </location>
</feature>
<feature type="domain" description="Radical SAM core" evidence="6">
    <location>
        <begin position="14"/>
        <end position="251"/>
    </location>
</feature>
<sequence>MAGRHGATDPGVSGRPISQYVLKVHSRCDLSCDHCYVYQEADQTWRTRPVRMAPETVRAAALRIVEHARAHRLPVVHVVLHGGEPLLLGADGLRQVLAELRATITPWTGLDLRMQTNGVLLDEELCRLLAAYDVRVGVSLDGHRAANDRHRRFAHGGTSHPQARRALALLRRPEFRGSYAGILCTVDVRNDPDRVYAALLAEEPPRIDLLLPHATWDRPPWRPPGTPTPYADWLGRIHRRWVADGRPVPIRLFDALAPGATGGGTEAVGLAPADLLVVETDGSWEQVDSLKVAFHGAAGTDLDVFGHPVDEAARHPGVAVRQEGLAGLCATCRACPVVARCGGGLYPHRWRSGSGFDNPSVYCSDLRALIATIDATPPGAAARPPQRAGAPAKPPAVPRQREPASHRPEAAPRRQSAATPPVGEPMGTDALADELATGHGGPEALDLLARTQLAITRALLASWRDVAGDSAAWRLLTDLDATAPEAVATVLAHPFVRPALVRRLDRPAPTGGPDADPLPALAAAAAVHAGVEAAVAVPVRAGAVLLPTLGRLSVPGTKDALLTVAAGGFRIRAGGQEWRVSPGVAPPPGWQPTRRAPVTGTTVDIEDTDPERDCYGEPVASQLDGAAAGALARTLAAAWRVAHRDVPAHGRTLDAGLRAVVPLAPDPTAPLRSATARQAFGAVAVAPVTDPETLAVLLVHEWQHAKLGALLDLVDLVDSASPVLTRVAWRTDPRPAEGVLQGAYAHLAVTEVWRARARRPDADVARRHAARYRDWTRDALDALLAGGALTGTGERFVRRMRDTLEDRMRDTVEESRAGGD</sequence>
<dbReference type="PANTHER" id="PTHR43273">
    <property type="entry name" value="ANAEROBIC SULFATASE-MATURATING ENZYME HOMOLOG ASLB-RELATED"/>
    <property type="match status" value="1"/>
</dbReference>
<dbReference type="InterPro" id="IPR026337">
    <property type="entry name" value="AKG_HExxH"/>
</dbReference>
<dbReference type="SFLD" id="SFLDG01072">
    <property type="entry name" value="dehydrogenase_like"/>
    <property type="match status" value="1"/>
</dbReference>
<dbReference type="InterPro" id="IPR023867">
    <property type="entry name" value="Sulphatase_maturase_rSAM"/>
</dbReference>
<reference evidence="7 8" key="1">
    <citation type="submission" date="2016-06" db="EMBL/GenBank/DDBJ databases">
        <authorList>
            <person name="Kjaerup R.B."/>
            <person name="Dalgaard T.S."/>
            <person name="Juul-Madsen H.R."/>
        </authorList>
    </citation>
    <scope>NUCLEOTIDE SEQUENCE [LARGE SCALE GENOMIC DNA]</scope>
    <source>
        <strain evidence="7 8">DSM 45097</strain>
    </source>
</reference>
<dbReference type="GO" id="GO:0016491">
    <property type="term" value="F:oxidoreductase activity"/>
    <property type="evidence" value="ECO:0007669"/>
    <property type="project" value="InterPro"/>
</dbReference>
<dbReference type="GO" id="GO:0046872">
    <property type="term" value="F:metal ion binding"/>
    <property type="evidence" value="ECO:0007669"/>
    <property type="project" value="UniProtKB-KW"/>
</dbReference>
<evidence type="ECO:0000256" key="5">
    <source>
        <dbReference type="SAM" id="MobiDB-lite"/>
    </source>
</evidence>
<evidence type="ECO:0000256" key="1">
    <source>
        <dbReference type="ARBA" id="ARBA00022691"/>
    </source>
</evidence>
<evidence type="ECO:0000313" key="8">
    <source>
        <dbReference type="Proteomes" id="UP000198210"/>
    </source>
</evidence>
<evidence type="ECO:0000256" key="3">
    <source>
        <dbReference type="ARBA" id="ARBA00023004"/>
    </source>
</evidence>
<dbReference type="SFLD" id="SFLDS00029">
    <property type="entry name" value="Radical_SAM"/>
    <property type="match status" value="1"/>
</dbReference>
<gene>
    <name evidence="7" type="ORF">GA0074704_2209</name>
</gene>
<dbReference type="InterPro" id="IPR007197">
    <property type="entry name" value="rSAM"/>
</dbReference>
<dbReference type="AlphaFoldDB" id="A0A1C5HRJ1"/>
<dbReference type="InterPro" id="IPR026335">
    <property type="entry name" value="rSAM_SPASM_FxsB"/>
</dbReference>
<keyword evidence="3" id="KW-0408">Iron</keyword>
<proteinExistence type="predicted"/>
<dbReference type="EMBL" id="LT607751">
    <property type="protein sequence ID" value="SCG48619.1"/>
    <property type="molecule type" value="Genomic_DNA"/>
</dbReference>
<dbReference type="PROSITE" id="PS51918">
    <property type="entry name" value="RADICAL_SAM"/>
    <property type="match status" value="1"/>
</dbReference>
<evidence type="ECO:0000259" key="6">
    <source>
        <dbReference type="PROSITE" id="PS51918"/>
    </source>
</evidence>
<dbReference type="SFLD" id="SFLDG01067">
    <property type="entry name" value="SPASM/twitch_domain_containing"/>
    <property type="match status" value="1"/>
</dbReference>
<dbReference type="SUPFAM" id="SSF102114">
    <property type="entry name" value="Radical SAM enzymes"/>
    <property type="match status" value="1"/>
</dbReference>
<keyword evidence="4" id="KW-0411">Iron-sulfur</keyword>
<keyword evidence="1" id="KW-0949">S-adenosyl-L-methionine</keyword>
<evidence type="ECO:0000256" key="4">
    <source>
        <dbReference type="ARBA" id="ARBA00023014"/>
    </source>
</evidence>
<dbReference type="NCBIfam" id="TIGR04269">
    <property type="entry name" value="SAM_SPASM_FxsB"/>
    <property type="match status" value="1"/>
</dbReference>
<name>A0A1C5HRJ1_9ACTN</name>
<dbReference type="NCBIfam" id="TIGR04267">
    <property type="entry name" value="mod_HExxH"/>
    <property type="match status" value="1"/>
</dbReference>